<dbReference type="RefSeq" id="WP_250751425.1">
    <property type="nucleotide sequence ID" value="NZ_CP098401.1"/>
</dbReference>
<evidence type="ECO:0000259" key="2">
    <source>
        <dbReference type="SMART" id="SM01008"/>
    </source>
</evidence>
<keyword evidence="1" id="KW-0812">Transmembrane</keyword>
<dbReference type="Proteomes" id="UP001055580">
    <property type="component" value="Chromosome"/>
</dbReference>
<feature type="transmembrane region" description="Helical" evidence="1">
    <location>
        <begin position="7"/>
        <end position="24"/>
    </location>
</feature>
<protein>
    <submittedName>
        <fullName evidence="3">Molybdopterin-dependent oxidoreductase</fullName>
    </submittedName>
</protein>
<accession>A0ABY4TSG8</accession>
<evidence type="ECO:0000256" key="1">
    <source>
        <dbReference type="SAM" id="Phobius"/>
    </source>
</evidence>
<evidence type="ECO:0000313" key="3">
    <source>
        <dbReference type="EMBL" id="URW75341.1"/>
    </source>
</evidence>
<dbReference type="InterPro" id="IPR000674">
    <property type="entry name" value="Ald_Oxase/Xan_DH_a/b"/>
</dbReference>
<dbReference type="PANTHER" id="PTHR47495">
    <property type="entry name" value="ALDEHYDE DEHYDROGENASE"/>
    <property type="match status" value="1"/>
</dbReference>
<dbReference type="SMART" id="SM01008">
    <property type="entry name" value="Ald_Xan_dh_C"/>
    <property type="match status" value="1"/>
</dbReference>
<dbReference type="Pfam" id="PF02738">
    <property type="entry name" value="MoCoBD_1"/>
    <property type="match status" value="1"/>
</dbReference>
<dbReference type="InterPro" id="IPR037165">
    <property type="entry name" value="AldOxase/xan_DH_Mopterin-bd_sf"/>
</dbReference>
<dbReference type="SUPFAM" id="SSF56003">
    <property type="entry name" value="Molybdenum cofactor-binding domain"/>
    <property type="match status" value="2"/>
</dbReference>
<feature type="domain" description="Aldehyde oxidase/xanthine dehydrogenase a/b hammerhead" evidence="2">
    <location>
        <begin position="220"/>
        <end position="298"/>
    </location>
</feature>
<organism evidence="3 4">
    <name type="scientific">Sphingomonas donggukensis</name>
    <dbReference type="NCBI Taxonomy" id="2949093"/>
    <lineage>
        <taxon>Bacteria</taxon>
        <taxon>Pseudomonadati</taxon>
        <taxon>Pseudomonadota</taxon>
        <taxon>Alphaproteobacteria</taxon>
        <taxon>Sphingomonadales</taxon>
        <taxon>Sphingomonadaceae</taxon>
        <taxon>Sphingomonas</taxon>
    </lineage>
</organism>
<evidence type="ECO:0000313" key="4">
    <source>
        <dbReference type="Proteomes" id="UP001055580"/>
    </source>
</evidence>
<dbReference type="InterPro" id="IPR052516">
    <property type="entry name" value="N-heterocyclic_Hydroxylase"/>
</dbReference>
<dbReference type="InterPro" id="IPR046867">
    <property type="entry name" value="AldOxase/xan_DH_MoCoBD2"/>
</dbReference>
<dbReference type="PANTHER" id="PTHR47495:SF1">
    <property type="entry name" value="BLL3820 PROTEIN"/>
    <property type="match status" value="1"/>
</dbReference>
<sequence>MQISRRALMVGGVGVGLVVAWSLWPEGDVAGLPVADGETAFGGWIKIGADGHIVVAVPQCEHGQGVYTALPQIVADEMGADWRTVGVEAAPVAVLYANPLAAEAVFGAGDAIARALPGHAPMLTGGSSSVRMFEGPLRRAAAGTRALLCKAAVARWGGDWQACRTEGGFVILAQNRARFGELAAAAARESLPATPTLRIGDVGRLTGTPAPRLDAPAKVDGSVNFAGDIRLPGMVFASLRQGPAGGNRLVGLDRKAAEAVSGMVALVENPGWIAAIGTTWWAANRALAVLDPRFESAAPPVTTASIDRALADALAASGARVAGSGDIAATVTGAGVVRAEYRVAPGVHAAIEPVTATASFEDGKLILWVATQAPGLARAAAARAAGVPESAVVLHPLMAGGSFGANLEVRVAEQAALLTTQLKRPVQLTWSRSESLIQTPVRPPAIARMTAKTAGGVIQGWHAAIVTPALGAELRTRLTGSGPWLKGDSDAVAVDGAAPPYRLANWAVDHHAADIGSLSGWWRSGAHAATCFFTECFLDELAHAAGAEPVSYRIAMLGGAPRLARCLSTVAALGGWQGGVAGSGQGIAAHAMRGSYIALMVEGGMGDGAVPRIDRMVAAVDVGRTINPDLVRQAIEGGLIFGMAAAIGAATGFANGIPDVRGFRDLGLPRLSTTPDITVEIIESKADPGGASELGVPVVAPALANAIFASSGRRLRTLPL</sequence>
<dbReference type="PIRSF" id="PIRSF036389">
    <property type="entry name" value="IOR_B"/>
    <property type="match status" value="1"/>
</dbReference>
<dbReference type="InterPro" id="IPR008274">
    <property type="entry name" value="AldOxase/xan_DH_MoCoBD1"/>
</dbReference>
<dbReference type="Gene3D" id="3.90.1170.50">
    <property type="entry name" value="Aldehyde oxidase/xanthine dehydrogenase, a/b hammerhead"/>
    <property type="match status" value="1"/>
</dbReference>
<keyword evidence="1" id="KW-1133">Transmembrane helix</keyword>
<dbReference type="Gene3D" id="3.30.365.10">
    <property type="entry name" value="Aldehyde oxidase/xanthine dehydrogenase, molybdopterin binding domain"/>
    <property type="match status" value="4"/>
</dbReference>
<reference evidence="3" key="1">
    <citation type="submission" date="2022-05" db="EMBL/GenBank/DDBJ databases">
        <title>Sphingomonas sp. strain RMG20 Genome sequencing and assembly.</title>
        <authorList>
            <person name="Kim I."/>
        </authorList>
    </citation>
    <scope>NUCLEOTIDE SEQUENCE</scope>
    <source>
        <strain evidence="3">RMG20</strain>
    </source>
</reference>
<dbReference type="EMBL" id="CP098401">
    <property type="protein sequence ID" value="URW75341.1"/>
    <property type="molecule type" value="Genomic_DNA"/>
</dbReference>
<gene>
    <name evidence="3" type="ORF">M9980_12480</name>
</gene>
<name>A0ABY4TSG8_9SPHN</name>
<proteinExistence type="predicted"/>
<keyword evidence="4" id="KW-1185">Reference proteome</keyword>
<dbReference type="Pfam" id="PF20256">
    <property type="entry name" value="MoCoBD_2"/>
    <property type="match status" value="2"/>
</dbReference>
<keyword evidence="1" id="KW-0472">Membrane</keyword>
<dbReference type="InterPro" id="IPR012368">
    <property type="entry name" value="OxRdtase_Mopterin-bd_su_IorB"/>
</dbReference>